<gene>
    <name evidence="2" type="ORF">NEF87_003564</name>
</gene>
<evidence type="ECO:0000256" key="1">
    <source>
        <dbReference type="SAM" id="Phobius"/>
    </source>
</evidence>
<organism evidence="2 3">
    <name type="scientific">Candidatus Lokiarchaeum ossiferum</name>
    <dbReference type="NCBI Taxonomy" id="2951803"/>
    <lineage>
        <taxon>Archaea</taxon>
        <taxon>Promethearchaeati</taxon>
        <taxon>Promethearchaeota</taxon>
        <taxon>Promethearchaeia</taxon>
        <taxon>Promethearchaeales</taxon>
        <taxon>Promethearchaeaceae</taxon>
        <taxon>Candidatus Lokiarchaeum</taxon>
    </lineage>
</organism>
<feature type="transmembrane region" description="Helical" evidence="1">
    <location>
        <begin position="178"/>
        <end position="196"/>
    </location>
</feature>
<evidence type="ECO:0000313" key="3">
    <source>
        <dbReference type="Proteomes" id="UP001208689"/>
    </source>
</evidence>
<dbReference type="Proteomes" id="UP001208689">
    <property type="component" value="Chromosome"/>
</dbReference>
<keyword evidence="1" id="KW-0812">Transmembrane</keyword>
<keyword evidence="3" id="KW-1185">Reference proteome</keyword>
<dbReference type="EMBL" id="CP104013">
    <property type="protein sequence ID" value="UYP47279.1"/>
    <property type="molecule type" value="Genomic_DNA"/>
</dbReference>
<reference evidence="2" key="1">
    <citation type="submission" date="2022-09" db="EMBL/GenBank/DDBJ databases">
        <title>Actin cytoskeleton and complex cell architecture in an #Asgard archaeon.</title>
        <authorList>
            <person name="Ponce Toledo R.I."/>
            <person name="Schleper C."/>
            <person name="Rodrigues Oliveira T."/>
            <person name="Wollweber F."/>
            <person name="Xu J."/>
            <person name="Rittmann S."/>
            <person name="Klingl A."/>
            <person name="Pilhofer M."/>
        </authorList>
    </citation>
    <scope>NUCLEOTIDE SEQUENCE</scope>
    <source>
        <strain evidence="2">B-35</strain>
    </source>
</reference>
<name>A0ABY6HXW3_9ARCH</name>
<proteinExistence type="predicted"/>
<keyword evidence="1" id="KW-0472">Membrane</keyword>
<keyword evidence="1" id="KW-1133">Transmembrane helix</keyword>
<protein>
    <submittedName>
        <fullName evidence="2">Uncharacterized protein</fullName>
    </submittedName>
</protein>
<sequence>MNNFTLRSKSLPRILLIIFFGLLIFSSFTTVNSTFSKGDSIVWATGERKATTGYIKATYNSISNSSNLLIDFQEFDFYGDPKENITENVPMPNFWVTVENVTSYGENSYEKASTTILDEEIDCVIIERANGEIVTSYYYDLASGVMVYASGTDDSFIRLISWTDIDIKAYADETNKGIPGYGLFLLGSVSLITLAIKTKKISLK</sequence>
<accession>A0ABY6HXW3</accession>
<evidence type="ECO:0000313" key="2">
    <source>
        <dbReference type="EMBL" id="UYP47279.1"/>
    </source>
</evidence>